<dbReference type="AlphaFoldDB" id="K2NVA4"/>
<sequence length="809" mass="89444">GNLRILFIRAQTNKQTKKLGDWHTVFYLYSHMIQTESEQPLVSRANEGGRFPCCVTLEDIRVDVCTNFTSALSSCVETPCWDEMRVVFFRDGVTQTTRWLSPALAMHQMTVAGAKRIDIGKESSEKLPGVTEMKWSPINTAAFTVYFRFLDKDADHSLDPGYERPVFSTNLKYLDSYNTDDADRLRSKVSPKIIHPFYFSVECRNSNKAFLYTGGEGERPTSAKVEAMSAYYSRCVSKISTVFRKASIKLSSGSTEGSRSVDGEAADRPQTKGHGHRGNYSSSFYVCGKYGVDPSEAYNAPGGRRCISLPLIPSHSKLPKNKTGVPLTLHLTMVAHLNDPLIRPVRDYHSMVVLVDQVILDVMNVETETGGKGDSPARRVEAYGFGLTSNTSQSAELRLSSPFLAPPNIPVNQEGGVRLVDFSVLHPSQNERELTALDLARNPTSTCIVSSGCKVGNKRRIGNRPVLVSRFKTGVDGLCKSSYKSRLVMGLIRRYNTGEVEVERCSHPVDLASILNQEEYSDKIGAMVFSRGEYMSFRLRRRCFAEPERYRTELLMPYDYDNSGVEISDVVDDDDVVMFSAQGFRILSEENASTSGGGDDVPNSDVGRPDESQVAPQAATPMDTTGQLAEKTMPLVTNSVTTSYNHEGQSYVPTQKNEKEAATDSLNGIIIREPQRDGDPPVVKTSRDIHAEDSESLRGKGNAEGTEENADGGVTSRNVSLAGETGVAVEAEQTNPFEEANSNFLFDSDAPKEGAAHESLPLVTFELNAMGEFSANDDTQWVLQMEPYASETIDTPRVTENPRVYRWEN</sequence>
<evidence type="ECO:0000256" key="1">
    <source>
        <dbReference type="SAM" id="MobiDB-lite"/>
    </source>
</evidence>
<feature type="compositionally biased region" description="Basic and acidic residues" evidence="1">
    <location>
        <begin position="259"/>
        <end position="270"/>
    </location>
</feature>
<dbReference type="OrthoDB" id="241875at2759"/>
<protein>
    <submittedName>
        <fullName evidence="2">Uncharacterized protein</fullName>
    </submittedName>
</protein>
<gene>
    <name evidence="2" type="ORF">MOQ_003242</name>
</gene>
<proteinExistence type="predicted"/>
<feature type="non-terminal residue" evidence="2">
    <location>
        <position position="1"/>
    </location>
</feature>
<feature type="region of interest" description="Disordered" evidence="1">
    <location>
        <begin position="590"/>
        <end position="624"/>
    </location>
</feature>
<evidence type="ECO:0000313" key="3">
    <source>
        <dbReference type="Proteomes" id="UP000007350"/>
    </source>
</evidence>
<keyword evidence="3" id="KW-1185">Reference proteome</keyword>
<dbReference type="Proteomes" id="UP000007350">
    <property type="component" value="Unassembled WGS sequence"/>
</dbReference>
<accession>K2NVA4</accession>
<name>K2NVA4_TRYCR</name>
<reference evidence="2 3" key="1">
    <citation type="journal article" date="2012" name="BMC Genomics">
        <title>Comparative genomic analysis of human infective Trypanosoma cruzi lineages with the bat-restricted subspecies T. cruzi marinkellei.</title>
        <authorList>
            <person name="Franzen O."/>
            <person name="Talavera-Lopez C."/>
            <person name="Ochaya S."/>
            <person name="Butler C.E."/>
            <person name="Messenger L.A."/>
            <person name="Lewis M.D."/>
            <person name="Llewellyn M.S."/>
            <person name="Marinkelle C.J."/>
            <person name="Tyler K.M."/>
            <person name="Miles M.A."/>
            <person name="Andersson B."/>
        </authorList>
    </citation>
    <scope>NUCLEOTIDE SEQUENCE [LARGE SCALE GENOMIC DNA]</scope>
    <source>
        <strain evidence="2 3">B7</strain>
    </source>
</reference>
<dbReference type="EMBL" id="AHKC01009536">
    <property type="protein sequence ID" value="EKF32897.1"/>
    <property type="molecule type" value="Genomic_DNA"/>
</dbReference>
<feature type="compositionally biased region" description="Basic and acidic residues" evidence="1">
    <location>
        <begin position="673"/>
        <end position="698"/>
    </location>
</feature>
<evidence type="ECO:0000313" key="2">
    <source>
        <dbReference type="EMBL" id="EKF32897.1"/>
    </source>
</evidence>
<feature type="region of interest" description="Disordered" evidence="1">
    <location>
        <begin position="252"/>
        <end position="277"/>
    </location>
</feature>
<comment type="caution">
    <text evidence="2">The sequence shown here is derived from an EMBL/GenBank/DDBJ whole genome shotgun (WGS) entry which is preliminary data.</text>
</comment>
<feature type="region of interest" description="Disordered" evidence="1">
    <location>
        <begin position="670"/>
        <end position="717"/>
    </location>
</feature>
<organism evidence="2 3">
    <name type="scientific">Trypanosoma cruzi marinkellei</name>
    <dbReference type="NCBI Taxonomy" id="85056"/>
    <lineage>
        <taxon>Eukaryota</taxon>
        <taxon>Discoba</taxon>
        <taxon>Euglenozoa</taxon>
        <taxon>Kinetoplastea</taxon>
        <taxon>Metakinetoplastina</taxon>
        <taxon>Trypanosomatida</taxon>
        <taxon>Trypanosomatidae</taxon>
        <taxon>Trypanosoma</taxon>
        <taxon>Schizotrypanum</taxon>
    </lineage>
</organism>